<dbReference type="GO" id="GO:0016491">
    <property type="term" value="F:oxidoreductase activity"/>
    <property type="evidence" value="ECO:0007669"/>
    <property type="project" value="UniProtKB-KW"/>
</dbReference>
<dbReference type="EC" id="1.-.-.-" evidence="2"/>
<accession>A0ABV7GYY6</accession>
<dbReference type="PANTHER" id="PTHR30543:SF21">
    <property type="entry name" value="NAD(P)H-DEPENDENT FMN REDUCTASE LOT6"/>
    <property type="match status" value="1"/>
</dbReference>
<protein>
    <submittedName>
        <fullName evidence="2">NADPH-dependent FMN reductase</fullName>
        <ecNumber evidence="2">1.-.-.-</ecNumber>
    </submittedName>
</protein>
<dbReference type="Proteomes" id="UP001595556">
    <property type="component" value="Unassembled WGS sequence"/>
</dbReference>
<keyword evidence="3" id="KW-1185">Reference proteome</keyword>
<feature type="domain" description="NADPH-dependent FMN reductase-like" evidence="1">
    <location>
        <begin position="14"/>
        <end position="175"/>
    </location>
</feature>
<dbReference type="EMBL" id="JBHRTI010000003">
    <property type="protein sequence ID" value="MFC3146879.1"/>
    <property type="molecule type" value="Genomic_DNA"/>
</dbReference>
<evidence type="ECO:0000313" key="2">
    <source>
        <dbReference type="EMBL" id="MFC3146879.1"/>
    </source>
</evidence>
<dbReference type="RefSeq" id="WP_377301438.1">
    <property type="nucleotide sequence ID" value="NZ_CP180191.1"/>
</dbReference>
<sequence length="210" mass="22120">MSLSPANPSAPRAPRIALFAASARRDALSKRLAAACVAPLQAAGADVMHLDLNDHTLPLYRGDEEAAALAQGSLPAAVVALQQVFARAEAFLVVTPEYNGSIPPLLKNTLDWCSRPNPADPARSGGVLYANKPAALMATSPGPLGGMRALFHARDVLGYLNMIVLPQQLAVGRAHEAIAEGKLIDERQHKTMVGICEALVHATFKLGSHP</sequence>
<dbReference type="InterPro" id="IPR029039">
    <property type="entry name" value="Flavoprotein-like_sf"/>
</dbReference>
<keyword evidence="2" id="KW-0560">Oxidoreductase</keyword>
<dbReference type="SUPFAM" id="SSF52218">
    <property type="entry name" value="Flavoproteins"/>
    <property type="match status" value="1"/>
</dbReference>
<name>A0ABV7GYY6_9BURK</name>
<gene>
    <name evidence="2" type="ORF">ACFOEN_04390</name>
</gene>
<proteinExistence type="predicted"/>
<dbReference type="PANTHER" id="PTHR30543">
    <property type="entry name" value="CHROMATE REDUCTASE"/>
    <property type="match status" value="1"/>
</dbReference>
<evidence type="ECO:0000259" key="1">
    <source>
        <dbReference type="Pfam" id="PF03358"/>
    </source>
</evidence>
<reference evidence="3" key="1">
    <citation type="journal article" date="2019" name="Int. J. Syst. Evol. Microbiol.">
        <title>The Global Catalogue of Microorganisms (GCM) 10K type strain sequencing project: providing services to taxonomists for standard genome sequencing and annotation.</title>
        <authorList>
            <consortium name="The Broad Institute Genomics Platform"/>
            <consortium name="The Broad Institute Genome Sequencing Center for Infectious Disease"/>
            <person name="Wu L."/>
            <person name="Ma J."/>
        </authorList>
    </citation>
    <scope>NUCLEOTIDE SEQUENCE [LARGE SCALE GENOMIC DNA]</scope>
    <source>
        <strain evidence="3">KCTC 52168</strain>
    </source>
</reference>
<dbReference type="InterPro" id="IPR050712">
    <property type="entry name" value="NAD(P)H-dep_reductase"/>
</dbReference>
<comment type="caution">
    <text evidence="2">The sequence shown here is derived from an EMBL/GenBank/DDBJ whole genome shotgun (WGS) entry which is preliminary data.</text>
</comment>
<dbReference type="Gene3D" id="3.40.50.360">
    <property type="match status" value="1"/>
</dbReference>
<dbReference type="InterPro" id="IPR005025">
    <property type="entry name" value="FMN_Rdtase-like_dom"/>
</dbReference>
<evidence type="ECO:0000313" key="3">
    <source>
        <dbReference type="Proteomes" id="UP001595556"/>
    </source>
</evidence>
<organism evidence="2 3">
    <name type="scientific">Piscinibacterium candidicorallinum</name>
    <dbReference type="NCBI Taxonomy" id="1793872"/>
    <lineage>
        <taxon>Bacteria</taxon>
        <taxon>Pseudomonadati</taxon>
        <taxon>Pseudomonadota</taxon>
        <taxon>Betaproteobacteria</taxon>
        <taxon>Burkholderiales</taxon>
        <taxon>Piscinibacterium</taxon>
    </lineage>
</organism>
<dbReference type="Pfam" id="PF03358">
    <property type="entry name" value="FMN_red"/>
    <property type="match status" value="1"/>
</dbReference>